<dbReference type="RefSeq" id="XP_020064905.1">
    <property type="nucleotide sequence ID" value="XM_020209763.1"/>
</dbReference>
<accession>A0A1E4SJV2</accession>
<feature type="region of interest" description="Disordered" evidence="1">
    <location>
        <begin position="1"/>
        <end position="39"/>
    </location>
</feature>
<sequence>MVSWRPLSTQTHPPTHFSDPHSVPRPYGETQPPQDYSYTAPMAAPLTAQNNTANGSESKHQQSDRGSNIKEITSLIAMYVLAYIAIDNYTTRTKLESLNKETSAITQKALQVQQANFLNARKQRDLQIVQERRDHARRSFKMSVHIAMLRKQLVDLGVDPLEIDEAVKEFERSVKVDNSMKNVSGQTLWIDDSSRTYMFQPSQFRHHTNP</sequence>
<proteinExistence type="predicted"/>
<protein>
    <submittedName>
        <fullName evidence="2">Uncharacterized protein</fullName>
    </submittedName>
</protein>
<evidence type="ECO:0000313" key="3">
    <source>
        <dbReference type="Proteomes" id="UP000094285"/>
    </source>
</evidence>
<dbReference type="AlphaFoldDB" id="A0A1E4SJV2"/>
<feature type="compositionally biased region" description="Polar residues" evidence="1">
    <location>
        <begin position="1"/>
        <end position="13"/>
    </location>
</feature>
<dbReference type="EMBL" id="KV453911">
    <property type="protein sequence ID" value="ODV79783.1"/>
    <property type="molecule type" value="Genomic_DNA"/>
</dbReference>
<evidence type="ECO:0000256" key="1">
    <source>
        <dbReference type="SAM" id="MobiDB-lite"/>
    </source>
</evidence>
<keyword evidence="3" id="KW-1185">Reference proteome</keyword>
<reference evidence="3" key="1">
    <citation type="submission" date="2016-05" db="EMBL/GenBank/DDBJ databases">
        <title>Comparative genomics of biotechnologically important yeasts.</title>
        <authorList>
            <consortium name="DOE Joint Genome Institute"/>
            <person name="Riley R."/>
            <person name="Haridas S."/>
            <person name="Wolfe K.H."/>
            <person name="Lopes M.R."/>
            <person name="Hittinger C.T."/>
            <person name="Goker M."/>
            <person name="Salamov A."/>
            <person name="Wisecaver J."/>
            <person name="Long T.M."/>
            <person name="Aerts A.L."/>
            <person name="Barry K."/>
            <person name="Choi C."/>
            <person name="Clum A."/>
            <person name="Coughlan A.Y."/>
            <person name="Deshpande S."/>
            <person name="Douglass A.P."/>
            <person name="Hanson S.J."/>
            <person name="Klenk H.-P."/>
            <person name="Labutti K."/>
            <person name="Lapidus A."/>
            <person name="Lindquist E."/>
            <person name="Lipzen A."/>
            <person name="Meier-Kolthoff J.P."/>
            <person name="Ohm R.A."/>
            <person name="Otillar R.P."/>
            <person name="Pangilinan J."/>
            <person name="Peng Y."/>
            <person name="Rokas A."/>
            <person name="Rosa C.A."/>
            <person name="Scheuner C."/>
            <person name="Sibirny A.A."/>
            <person name="Slot J.C."/>
            <person name="Stielow J.B."/>
            <person name="Sun H."/>
            <person name="Kurtzman C.P."/>
            <person name="Blackwell M."/>
            <person name="Grigoriev I.V."/>
            <person name="Jeffries T.W."/>
        </authorList>
    </citation>
    <scope>NUCLEOTIDE SEQUENCE [LARGE SCALE GENOMIC DNA]</scope>
    <source>
        <strain evidence="3">NRRL Y-17324</strain>
    </source>
</reference>
<dbReference type="OrthoDB" id="3997736at2759"/>
<organism evidence="2 3">
    <name type="scientific">Suhomyces tanzawaensis NRRL Y-17324</name>
    <dbReference type="NCBI Taxonomy" id="984487"/>
    <lineage>
        <taxon>Eukaryota</taxon>
        <taxon>Fungi</taxon>
        <taxon>Dikarya</taxon>
        <taxon>Ascomycota</taxon>
        <taxon>Saccharomycotina</taxon>
        <taxon>Pichiomycetes</taxon>
        <taxon>Debaryomycetaceae</taxon>
        <taxon>Suhomyces</taxon>
    </lineage>
</organism>
<evidence type="ECO:0000313" key="2">
    <source>
        <dbReference type="EMBL" id="ODV79783.1"/>
    </source>
</evidence>
<dbReference type="Proteomes" id="UP000094285">
    <property type="component" value="Unassembled WGS sequence"/>
</dbReference>
<dbReference type="GeneID" id="30983899"/>
<name>A0A1E4SJV2_9ASCO</name>
<feature type="region of interest" description="Disordered" evidence="1">
    <location>
        <begin position="48"/>
        <end position="67"/>
    </location>
</feature>
<gene>
    <name evidence="2" type="ORF">CANTADRAFT_49866</name>
</gene>